<dbReference type="InterPro" id="IPR029044">
    <property type="entry name" value="Nucleotide-diphossugar_trans"/>
</dbReference>
<organism evidence="8 9">
    <name type="scientific">Chytriomyces confervae</name>
    <dbReference type="NCBI Taxonomy" id="246404"/>
    <lineage>
        <taxon>Eukaryota</taxon>
        <taxon>Fungi</taxon>
        <taxon>Fungi incertae sedis</taxon>
        <taxon>Chytridiomycota</taxon>
        <taxon>Chytridiomycota incertae sedis</taxon>
        <taxon>Chytridiomycetes</taxon>
        <taxon>Chytridiales</taxon>
        <taxon>Chytriomycetaceae</taxon>
        <taxon>Chytriomyces</taxon>
    </lineage>
</organism>
<evidence type="ECO:0000256" key="4">
    <source>
        <dbReference type="ARBA" id="ARBA00022679"/>
    </source>
</evidence>
<dbReference type="InterPro" id="IPR051981">
    <property type="entry name" value="Glycosyltransf_32"/>
</dbReference>
<keyword evidence="5" id="KW-0333">Golgi apparatus</keyword>
<dbReference type="GO" id="GO:0016758">
    <property type="term" value="F:hexosyltransferase activity"/>
    <property type="evidence" value="ECO:0007669"/>
    <property type="project" value="UniProtKB-ARBA"/>
</dbReference>
<dbReference type="AlphaFoldDB" id="A0A507F1L2"/>
<sequence>MDKLSISHLARRAIRFRRVMIILLLAAATTTLFLAVNETAAESDVYFDTDGFLHSAVKQTTLGEGCRHFIEAALEPGKNNIDATASQNTAKKTDAAIPTLVHFLYYNQQFTYPRYLCAVESAARQNPNHHIIVWAANPAEFNLATNTWQLNSQLVAAGRVSVRQLDWPLMMTGTPLEAWFTSGAYKESKWVDQNLGNAFRLAVVYQQGGVYLDMDIISMNPLSDSMGRSLGMQDKDAMNNAFLRFPAADPFLWASMEEFVSGFNGNVWGKNGPEVITRTYKKRCRSKPHSDFCTGVNIAPVQRFYPFGYKQKQNMFEPWEDQCEVMQSMADELSPYYLSIGIHWWNRRVKSIETMSNRTVLAVVMKAHCPALFSAYTEQQLGMNPSASFGAPALLVEDPELMKPKASKK</sequence>
<dbReference type="PANTHER" id="PTHR12042:SF21">
    <property type="entry name" value="ALPHA1,4-GALACTOSYLTRANSFERASE 1-RELATED"/>
    <property type="match status" value="1"/>
</dbReference>
<name>A0A507F1L2_9FUNG</name>
<evidence type="ECO:0000259" key="7">
    <source>
        <dbReference type="Pfam" id="PF04572"/>
    </source>
</evidence>
<keyword evidence="9" id="KW-1185">Reference proteome</keyword>
<protein>
    <recommendedName>
        <fullName evidence="7">Alpha 1,4-glycosyltransferase domain-containing protein</fullName>
    </recommendedName>
</protein>
<evidence type="ECO:0000313" key="9">
    <source>
        <dbReference type="Proteomes" id="UP000320333"/>
    </source>
</evidence>
<evidence type="ECO:0000256" key="5">
    <source>
        <dbReference type="ARBA" id="ARBA00023034"/>
    </source>
</evidence>
<evidence type="ECO:0000256" key="6">
    <source>
        <dbReference type="ARBA" id="ARBA00023136"/>
    </source>
</evidence>
<dbReference type="Proteomes" id="UP000320333">
    <property type="component" value="Unassembled WGS sequence"/>
</dbReference>
<dbReference type="Pfam" id="PF04572">
    <property type="entry name" value="Gb3_synth"/>
    <property type="match status" value="1"/>
</dbReference>
<accession>A0A507F1L2</accession>
<comment type="caution">
    <text evidence="8">The sequence shown here is derived from an EMBL/GenBank/DDBJ whole genome shotgun (WGS) entry which is preliminary data.</text>
</comment>
<evidence type="ECO:0000256" key="3">
    <source>
        <dbReference type="ARBA" id="ARBA00022676"/>
    </source>
</evidence>
<keyword evidence="6" id="KW-0472">Membrane</keyword>
<dbReference type="Pfam" id="PF04488">
    <property type="entry name" value="Gly_transf_sug"/>
    <property type="match status" value="1"/>
</dbReference>
<evidence type="ECO:0000256" key="1">
    <source>
        <dbReference type="ARBA" id="ARBA00004323"/>
    </source>
</evidence>
<feature type="domain" description="Alpha 1,4-glycosyltransferase" evidence="7">
    <location>
        <begin position="247"/>
        <end position="375"/>
    </location>
</feature>
<gene>
    <name evidence="8" type="ORF">CcCBS67573_g06864</name>
</gene>
<dbReference type="Gene3D" id="3.90.550.20">
    <property type="match status" value="1"/>
</dbReference>
<reference evidence="8 9" key="1">
    <citation type="journal article" date="2019" name="Sci. Rep.">
        <title>Comparative genomics of chytrid fungi reveal insights into the obligate biotrophic and pathogenic lifestyle of Synchytrium endobioticum.</title>
        <authorList>
            <person name="van de Vossenberg B.T.L.H."/>
            <person name="Warris S."/>
            <person name="Nguyen H.D.T."/>
            <person name="van Gent-Pelzer M.P.E."/>
            <person name="Joly D.L."/>
            <person name="van de Geest H.C."/>
            <person name="Bonants P.J.M."/>
            <person name="Smith D.S."/>
            <person name="Levesque C.A."/>
            <person name="van der Lee T.A.J."/>
        </authorList>
    </citation>
    <scope>NUCLEOTIDE SEQUENCE [LARGE SCALE GENOMIC DNA]</scope>
    <source>
        <strain evidence="8 9">CBS 675.73</strain>
    </source>
</reference>
<proteinExistence type="inferred from homology"/>
<comment type="subcellular location">
    <subcellularLocation>
        <location evidence="1">Golgi apparatus membrane</location>
        <topology evidence="1">Single-pass type II membrane protein</topology>
    </subcellularLocation>
</comment>
<dbReference type="GO" id="GO:0000139">
    <property type="term" value="C:Golgi membrane"/>
    <property type="evidence" value="ECO:0007669"/>
    <property type="project" value="UniProtKB-SubCell"/>
</dbReference>
<dbReference type="InterPro" id="IPR007577">
    <property type="entry name" value="GlycoTrfase_DXD_sugar-bd_CS"/>
</dbReference>
<dbReference type="STRING" id="246404.A0A507F1L2"/>
<evidence type="ECO:0000313" key="8">
    <source>
        <dbReference type="EMBL" id="TPX69487.1"/>
    </source>
</evidence>
<dbReference type="InterPro" id="IPR007652">
    <property type="entry name" value="A1-4-GlycosylTfrase_dom"/>
</dbReference>
<dbReference type="PANTHER" id="PTHR12042">
    <property type="entry name" value="LACTOSYLCERAMIDE 4-ALPHA-GALACTOSYLTRANSFERASE ALPHA- 1,4-GALACTOSYLTRANSFERASE"/>
    <property type="match status" value="1"/>
</dbReference>
<dbReference type="OrthoDB" id="409543at2759"/>
<dbReference type="SUPFAM" id="SSF53448">
    <property type="entry name" value="Nucleotide-diphospho-sugar transferases"/>
    <property type="match status" value="1"/>
</dbReference>
<keyword evidence="3" id="KW-0328">Glycosyltransferase</keyword>
<keyword evidence="4" id="KW-0808">Transferase</keyword>
<evidence type="ECO:0000256" key="2">
    <source>
        <dbReference type="ARBA" id="ARBA00009003"/>
    </source>
</evidence>
<dbReference type="EMBL" id="QEAP01000317">
    <property type="protein sequence ID" value="TPX69487.1"/>
    <property type="molecule type" value="Genomic_DNA"/>
</dbReference>
<dbReference type="GO" id="GO:0006688">
    <property type="term" value="P:glycosphingolipid biosynthetic process"/>
    <property type="evidence" value="ECO:0007669"/>
    <property type="project" value="TreeGrafter"/>
</dbReference>
<comment type="similarity">
    <text evidence="2">Belongs to the glycosyltransferase 32 family.</text>
</comment>